<dbReference type="SUPFAM" id="SSF51197">
    <property type="entry name" value="Clavaminate synthase-like"/>
    <property type="match status" value="1"/>
</dbReference>
<dbReference type="InterPro" id="IPR044861">
    <property type="entry name" value="IPNS-like_FE2OG_OXY"/>
</dbReference>
<proteinExistence type="predicted"/>
<dbReference type="InterPro" id="IPR027443">
    <property type="entry name" value="IPNS-like_sf"/>
</dbReference>
<dbReference type="Proteomes" id="UP001153076">
    <property type="component" value="Unassembled WGS sequence"/>
</dbReference>
<comment type="caution">
    <text evidence="5">The sequence shown here is derived from an EMBL/GenBank/DDBJ whole genome shotgun (WGS) entry which is preliminary data.</text>
</comment>
<evidence type="ECO:0000313" key="5">
    <source>
        <dbReference type="EMBL" id="KAJ8447722.1"/>
    </source>
</evidence>
<feature type="domain" description="Isopenicillin N synthase-like Fe(2+) 2OG dioxygenase" evidence="3">
    <location>
        <begin position="236"/>
        <end position="263"/>
    </location>
</feature>
<feature type="domain" description="Non-haem dioxygenase N-terminal" evidence="4">
    <location>
        <begin position="78"/>
        <end position="177"/>
    </location>
</feature>
<protein>
    <recommendedName>
        <fullName evidence="7">Gibberellin 20-oxidase</fullName>
    </recommendedName>
</protein>
<name>A0A9Q1KS88_9CARY</name>
<dbReference type="InterPro" id="IPR050231">
    <property type="entry name" value="Iron_ascorbate_oxido_reductase"/>
</dbReference>
<organism evidence="5 6">
    <name type="scientific">Carnegiea gigantea</name>
    <dbReference type="NCBI Taxonomy" id="171969"/>
    <lineage>
        <taxon>Eukaryota</taxon>
        <taxon>Viridiplantae</taxon>
        <taxon>Streptophyta</taxon>
        <taxon>Embryophyta</taxon>
        <taxon>Tracheophyta</taxon>
        <taxon>Spermatophyta</taxon>
        <taxon>Magnoliopsida</taxon>
        <taxon>eudicotyledons</taxon>
        <taxon>Gunneridae</taxon>
        <taxon>Pentapetalae</taxon>
        <taxon>Caryophyllales</taxon>
        <taxon>Cactineae</taxon>
        <taxon>Cactaceae</taxon>
        <taxon>Cactoideae</taxon>
        <taxon>Echinocereeae</taxon>
        <taxon>Carnegiea</taxon>
    </lineage>
</organism>
<keyword evidence="1" id="KW-0479">Metal-binding</keyword>
<evidence type="ECO:0000313" key="6">
    <source>
        <dbReference type="Proteomes" id="UP001153076"/>
    </source>
</evidence>
<dbReference type="EMBL" id="JAKOGI010000035">
    <property type="protein sequence ID" value="KAJ8447722.1"/>
    <property type="molecule type" value="Genomic_DNA"/>
</dbReference>
<dbReference type="InterPro" id="IPR026992">
    <property type="entry name" value="DIOX_N"/>
</dbReference>
<gene>
    <name evidence="5" type="ORF">Cgig2_015085</name>
</gene>
<dbReference type="OrthoDB" id="1926668at2759"/>
<evidence type="ECO:0008006" key="7">
    <source>
        <dbReference type="Google" id="ProtNLM"/>
    </source>
</evidence>
<sequence length="326" mass="37543">MAYLGPKPTKPTSKIETNYYFFVSNLTAMSSKGVLVFDPSMVQTQPTLPKEFIWVGAKEGFMNSTENSNDGDHELNEPLVDLEGFFKGDEEGTKRAAELINKACVTHGFFQVMNHRVNPGLIRAAHDQLEGLFKLPLEKKLRVQRKAGDLWGYSGAHTDRFSKELPWKETFSFGYHFLDGRSIGSDRPIVVDYFKSTLGGEFKYAGWVYQRYCEAMKKLSLVIFELLAISLGAQCNGRYKSCLHRAVVNKERERRSLAFFVSPREDKVVRPPQDLFDRDEGDHDQGTRRYPDFKWTHLLEFTQKHHRADFTTLQCFFQWLPSSNLV</sequence>
<keyword evidence="6" id="KW-1185">Reference proteome</keyword>
<dbReference type="Pfam" id="PF03171">
    <property type="entry name" value="2OG-FeII_Oxy"/>
    <property type="match status" value="1"/>
</dbReference>
<evidence type="ECO:0000256" key="1">
    <source>
        <dbReference type="ARBA" id="ARBA00022723"/>
    </source>
</evidence>
<dbReference type="PANTHER" id="PTHR47990">
    <property type="entry name" value="2-OXOGLUTARATE (2OG) AND FE(II)-DEPENDENT OXYGENASE SUPERFAMILY PROTEIN-RELATED"/>
    <property type="match status" value="1"/>
</dbReference>
<dbReference type="GO" id="GO:0046872">
    <property type="term" value="F:metal ion binding"/>
    <property type="evidence" value="ECO:0007669"/>
    <property type="project" value="UniProtKB-KW"/>
</dbReference>
<dbReference type="Gene3D" id="2.60.120.330">
    <property type="entry name" value="B-lactam Antibiotic, Isopenicillin N Synthase, Chain"/>
    <property type="match status" value="2"/>
</dbReference>
<reference evidence="5" key="1">
    <citation type="submission" date="2022-04" db="EMBL/GenBank/DDBJ databases">
        <title>Carnegiea gigantea Genome sequencing and assembly v2.</title>
        <authorList>
            <person name="Copetti D."/>
            <person name="Sanderson M.J."/>
            <person name="Burquez A."/>
            <person name="Wojciechowski M.F."/>
        </authorList>
    </citation>
    <scope>NUCLEOTIDE SEQUENCE</scope>
    <source>
        <strain evidence="5">SGP5-SGP5p</strain>
        <tissue evidence="5">Aerial part</tissue>
    </source>
</reference>
<accession>A0A9Q1KS88</accession>
<dbReference type="Pfam" id="PF14226">
    <property type="entry name" value="DIOX_N"/>
    <property type="match status" value="1"/>
</dbReference>
<keyword evidence="2" id="KW-0408">Iron</keyword>
<evidence type="ECO:0000256" key="2">
    <source>
        <dbReference type="ARBA" id="ARBA00023004"/>
    </source>
</evidence>
<evidence type="ECO:0000259" key="3">
    <source>
        <dbReference type="Pfam" id="PF03171"/>
    </source>
</evidence>
<dbReference type="AlphaFoldDB" id="A0A9Q1KS88"/>
<evidence type="ECO:0000259" key="4">
    <source>
        <dbReference type="Pfam" id="PF14226"/>
    </source>
</evidence>